<evidence type="ECO:0000256" key="4">
    <source>
        <dbReference type="ARBA" id="ARBA00022840"/>
    </source>
</evidence>
<gene>
    <name evidence="6" type="ORF">Golax_014825</name>
</gene>
<dbReference type="Proteomes" id="UP000593574">
    <property type="component" value="Unassembled WGS sequence"/>
</dbReference>
<sequence>MLGIEGETTMAELAEGVLRAFKSWVKASIVDIFIHWIFITDSSVIVPRWTPRPRPSISSQVHQPQPANDDLQIQSIVSQQDDSYKLSNSIHELPSFRIEMETAAASDCRPDPTPKADGLFLTWTNLWVTVDGGKKGTKAILQGLNGYAEPGKVLAIMGPSGCGKSTLLDTLAAQLQFPDSMSVSEKKERAEMTIREMGLQDSMDTRIGGWSTKGLSGGQKRRLSICIEIITWPKFLFLDEPTSGLDSAASYHVMNWIVKLAHQHRKTDIDQGVGSNNTEKIIDTLVRSYKSSEICKQDQQNVLKISQQKGGPLDGTRNRYKQIHLMA</sequence>
<comment type="caution">
    <text evidence="6">The sequence shown here is derived from an EMBL/GenBank/DDBJ whole genome shotgun (WGS) entry which is preliminary data.</text>
</comment>
<dbReference type="PANTHER" id="PTHR48042">
    <property type="entry name" value="ABC TRANSPORTER G FAMILY MEMBER 11"/>
    <property type="match status" value="1"/>
</dbReference>
<dbReference type="Pfam" id="PF00005">
    <property type="entry name" value="ABC_tran"/>
    <property type="match status" value="2"/>
</dbReference>
<accession>A0A7J8ZVY9</accession>
<dbReference type="InterPro" id="IPR017871">
    <property type="entry name" value="ABC_transporter-like_CS"/>
</dbReference>
<dbReference type="SUPFAM" id="SSF52540">
    <property type="entry name" value="P-loop containing nucleoside triphosphate hydrolases"/>
    <property type="match status" value="1"/>
</dbReference>
<dbReference type="InterPro" id="IPR003439">
    <property type="entry name" value="ABC_transporter-like_ATP-bd"/>
</dbReference>
<organism evidence="6 7">
    <name type="scientific">Gossypium laxum</name>
    <dbReference type="NCBI Taxonomy" id="34288"/>
    <lineage>
        <taxon>Eukaryota</taxon>
        <taxon>Viridiplantae</taxon>
        <taxon>Streptophyta</taxon>
        <taxon>Embryophyta</taxon>
        <taxon>Tracheophyta</taxon>
        <taxon>Spermatophyta</taxon>
        <taxon>Magnoliopsida</taxon>
        <taxon>eudicotyledons</taxon>
        <taxon>Gunneridae</taxon>
        <taxon>Pentapetalae</taxon>
        <taxon>rosids</taxon>
        <taxon>malvids</taxon>
        <taxon>Malvales</taxon>
        <taxon>Malvaceae</taxon>
        <taxon>Malvoideae</taxon>
        <taxon>Gossypium</taxon>
    </lineage>
</organism>
<name>A0A7J8ZVY9_9ROSI</name>
<proteinExistence type="inferred from homology"/>
<reference evidence="6 7" key="1">
    <citation type="journal article" date="2019" name="Genome Biol. Evol.">
        <title>Insights into the evolution of the New World diploid cottons (Gossypium, subgenus Houzingenia) based on genome sequencing.</title>
        <authorList>
            <person name="Grover C.E."/>
            <person name="Arick M.A. 2nd"/>
            <person name="Thrash A."/>
            <person name="Conover J.L."/>
            <person name="Sanders W.S."/>
            <person name="Peterson D.G."/>
            <person name="Frelichowski J.E."/>
            <person name="Scheffler J.A."/>
            <person name="Scheffler B.E."/>
            <person name="Wendel J.F."/>
        </authorList>
    </citation>
    <scope>NUCLEOTIDE SEQUENCE [LARGE SCALE GENOMIC DNA]</scope>
    <source>
        <strain evidence="6">4</strain>
        <tissue evidence="6">Leaf</tissue>
    </source>
</reference>
<keyword evidence="3" id="KW-0547">Nucleotide-binding</keyword>
<evidence type="ECO:0000259" key="5">
    <source>
        <dbReference type="PROSITE" id="PS50893"/>
    </source>
</evidence>
<protein>
    <recommendedName>
        <fullName evidence="5">ABC transporter domain-containing protein</fullName>
    </recommendedName>
</protein>
<dbReference type="InterPro" id="IPR027417">
    <property type="entry name" value="P-loop_NTPase"/>
</dbReference>
<dbReference type="GO" id="GO:0005524">
    <property type="term" value="F:ATP binding"/>
    <property type="evidence" value="ECO:0007669"/>
    <property type="project" value="UniProtKB-KW"/>
</dbReference>
<comment type="similarity">
    <text evidence="1">Belongs to the ABC transporter superfamily. ABCG family. Eye pigment precursor importer (TC 3.A.1.204) subfamily.</text>
</comment>
<dbReference type="PROSITE" id="PS00211">
    <property type="entry name" value="ABC_TRANSPORTER_1"/>
    <property type="match status" value="1"/>
</dbReference>
<dbReference type="Gene3D" id="3.40.50.300">
    <property type="entry name" value="P-loop containing nucleotide triphosphate hydrolases"/>
    <property type="match status" value="2"/>
</dbReference>
<keyword evidence="7" id="KW-1185">Reference proteome</keyword>
<evidence type="ECO:0000256" key="3">
    <source>
        <dbReference type="ARBA" id="ARBA00022741"/>
    </source>
</evidence>
<evidence type="ECO:0000313" key="7">
    <source>
        <dbReference type="Proteomes" id="UP000593574"/>
    </source>
</evidence>
<dbReference type="InterPro" id="IPR052215">
    <property type="entry name" value="Plant_ABCG"/>
</dbReference>
<dbReference type="PROSITE" id="PS50893">
    <property type="entry name" value="ABC_TRANSPORTER_2"/>
    <property type="match status" value="1"/>
</dbReference>
<keyword evidence="2" id="KW-0813">Transport</keyword>
<dbReference type="EMBL" id="JABEZV010000007">
    <property type="protein sequence ID" value="MBA0715951.1"/>
    <property type="molecule type" value="Genomic_DNA"/>
</dbReference>
<evidence type="ECO:0000256" key="1">
    <source>
        <dbReference type="ARBA" id="ARBA00005814"/>
    </source>
</evidence>
<dbReference type="AlphaFoldDB" id="A0A7J8ZVY9"/>
<evidence type="ECO:0000256" key="2">
    <source>
        <dbReference type="ARBA" id="ARBA00022448"/>
    </source>
</evidence>
<dbReference type="InterPro" id="IPR003593">
    <property type="entry name" value="AAA+_ATPase"/>
</dbReference>
<dbReference type="PANTHER" id="PTHR48042:SF19">
    <property type="entry name" value="OS09G0472100 PROTEIN"/>
    <property type="match status" value="1"/>
</dbReference>
<feature type="domain" description="ABC transporter" evidence="5">
    <location>
        <begin position="121"/>
        <end position="315"/>
    </location>
</feature>
<evidence type="ECO:0000313" key="6">
    <source>
        <dbReference type="EMBL" id="MBA0715951.1"/>
    </source>
</evidence>
<dbReference type="GO" id="GO:0016887">
    <property type="term" value="F:ATP hydrolysis activity"/>
    <property type="evidence" value="ECO:0007669"/>
    <property type="project" value="InterPro"/>
</dbReference>
<keyword evidence="4" id="KW-0067">ATP-binding</keyword>
<dbReference type="SMART" id="SM00382">
    <property type="entry name" value="AAA"/>
    <property type="match status" value="1"/>
</dbReference>